<evidence type="ECO:0000313" key="4">
    <source>
        <dbReference type="EMBL" id="MEQ2173449.1"/>
    </source>
</evidence>
<feature type="domain" description="C-type lectin" evidence="3">
    <location>
        <begin position="91"/>
        <end position="209"/>
    </location>
</feature>
<feature type="signal peptide" evidence="2">
    <location>
        <begin position="1"/>
        <end position="19"/>
    </location>
</feature>
<dbReference type="Proteomes" id="UP001476798">
    <property type="component" value="Unassembled WGS sequence"/>
</dbReference>
<dbReference type="PROSITE" id="PS00615">
    <property type="entry name" value="C_TYPE_LECTIN_1"/>
    <property type="match status" value="1"/>
</dbReference>
<dbReference type="Pfam" id="PF00059">
    <property type="entry name" value="Lectin_C"/>
    <property type="match status" value="1"/>
</dbReference>
<comment type="caution">
    <text evidence="4">The sequence shown here is derived from an EMBL/GenBank/DDBJ whole genome shotgun (WGS) entry which is preliminary data.</text>
</comment>
<protein>
    <recommendedName>
        <fullName evidence="3">C-type lectin domain-containing protein</fullName>
    </recommendedName>
</protein>
<evidence type="ECO:0000256" key="2">
    <source>
        <dbReference type="SAM" id="SignalP"/>
    </source>
</evidence>
<organism evidence="4 5">
    <name type="scientific">Goodea atripinnis</name>
    <dbReference type="NCBI Taxonomy" id="208336"/>
    <lineage>
        <taxon>Eukaryota</taxon>
        <taxon>Metazoa</taxon>
        <taxon>Chordata</taxon>
        <taxon>Craniata</taxon>
        <taxon>Vertebrata</taxon>
        <taxon>Euteleostomi</taxon>
        <taxon>Actinopterygii</taxon>
        <taxon>Neopterygii</taxon>
        <taxon>Teleostei</taxon>
        <taxon>Neoteleostei</taxon>
        <taxon>Acanthomorphata</taxon>
        <taxon>Ovalentaria</taxon>
        <taxon>Atherinomorphae</taxon>
        <taxon>Cyprinodontiformes</taxon>
        <taxon>Goodeidae</taxon>
        <taxon>Goodea</taxon>
    </lineage>
</organism>
<name>A0ABV0NPW8_9TELE</name>
<keyword evidence="1" id="KW-1015">Disulfide bond</keyword>
<dbReference type="SUPFAM" id="SSF56436">
    <property type="entry name" value="C-type lectin-like"/>
    <property type="match status" value="1"/>
</dbReference>
<dbReference type="Gene3D" id="3.10.100.10">
    <property type="entry name" value="Mannose-Binding Protein A, subunit A"/>
    <property type="match status" value="1"/>
</dbReference>
<dbReference type="PRINTS" id="PR00356">
    <property type="entry name" value="ANTIFREEZEII"/>
</dbReference>
<keyword evidence="2" id="KW-0732">Signal</keyword>
<dbReference type="PROSITE" id="PS50041">
    <property type="entry name" value="C_TYPE_LECTIN_2"/>
    <property type="match status" value="1"/>
</dbReference>
<reference evidence="4 5" key="1">
    <citation type="submission" date="2021-06" db="EMBL/GenBank/DDBJ databases">
        <authorList>
            <person name="Palmer J.M."/>
        </authorList>
    </citation>
    <scope>NUCLEOTIDE SEQUENCE [LARGE SCALE GENOMIC DNA]</scope>
    <source>
        <strain evidence="4 5">GA_2019</strain>
        <tissue evidence="4">Muscle</tissue>
    </source>
</reference>
<proteinExistence type="predicted"/>
<evidence type="ECO:0000256" key="1">
    <source>
        <dbReference type="ARBA" id="ARBA00023157"/>
    </source>
</evidence>
<sequence length="212" mass="23804">MKILTGLLFLCALLALSQAADVQSEQPVPSSDVREELEIEETFHEALLPEAEAGNWTEPADVENEPAAEENAAQAADDLLRSSCPAGWLKFNHRCFIFIPRAMTWARAQRNCVSLQATLASVHNFEEYHYIQSLIIASTHLSPRTWIGGSDAQEEGLWLWSDGSPFHYSNWCSGQPNNYKIQHCLEMNFGESKCWSDVWCSENLPSICAKNI</sequence>
<dbReference type="InterPro" id="IPR001304">
    <property type="entry name" value="C-type_lectin-like"/>
</dbReference>
<feature type="chain" id="PRO_5045688695" description="C-type lectin domain-containing protein" evidence="2">
    <location>
        <begin position="20"/>
        <end position="212"/>
    </location>
</feature>
<dbReference type="InterPro" id="IPR018378">
    <property type="entry name" value="C-type_lectin_CS"/>
</dbReference>
<dbReference type="EMBL" id="JAHRIO010045873">
    <property type="protein sequence ID" value="MEQ2173449.1"/>
    <property type="molecule type" value="Genomic_DNA"/>
</dbReference>
<dbReference type="InterPro" id="IPR016187">
    <property type="entry name" value="CTDL_fold"/>
</dbReference>
<dbReference type="InterPro" id="IPR050111">
    <property type="entry name" value="C-type_lectin/snaclec_domain"/>
</dbReference>
<gene>
    <name evidence="4" type="ORF">GOODEAATRI_032243</name>
</gene>
<keyword evidence="5" id="KW-1185">Reference proteome</keyword>
<evidence type="ECO:0000313" key="5">
    <source>
        <dbReference type="Proteomes" id="UP001476798"/>
    </source>
</evidence>
<dbReference type="SMART" id="SM00034">
    <property type="entry name" value="CLECT"/>
    <property type="match status" value="1"/>
</dbReference>
<accession>A0ABV0NPW8</accession>
<dbReference type="CDD" id="cd00037">
    <property type="entry name" value="CLECT"/>
    <property type="match status" value="1"/>
</dbReference>
<evidence type="ECO:0000259" key="3">
    <source>
        <dbReference type="PROSITE" id="PS50041"/>
    </source>
</evidence>
<dbReference type="InterPro" id="IPR016186">
    <property type="entry name" value="C-type_lectin-like/link_sf"/>
</dbReference>
<dbReference type="InterPro" id="IPR002353">
    <property type="entry name" value="AntifreezeII"/>
</dbReference>
<dbReference type="PANTHER" id="PTHR22803">
    <property type="entry name" value="MANNOSE, PHOSPHOLIPASE, LECTIN RECEPTOR RELATED"/>
    <property type="match status" value="1"/>
</dbReference>